<evidence type="ECO:0000313" key="5">
    <source>
        <dbReference type="Proteomes" id="UP000235388"/>
    </source>
</evidence>
<evidence type="ECO:0000313" key="6">
    <source>
        <dbReference type="Proteomes" id="UP000235392"/>
    </source>
</evidence>
<dbReference type="EMBL" id="PGCJ01001063">
    <property type="protein sequence ID" value="PLW10348.1"/>
    <property type="molecule type" value="Genomic_DNA"/>
</dbReference>
<dbReference type="Proteomes" id="UP000235392">
    <property type="component" value="Unassembled WGS sequence"/>
</dbReference>
<reference evidence="5 6" key="1">
    <citation type="submission" date="2017-11" db="EMBL/GenBank/DDBJ databases">
        <title>De novo assembly and phasing of dikaryotic genomes from two isolates of Puccinia coronata f. sp. avenae, the causal agent of oat crown rust.</title>
        <authorList>
            <person name="Miller M.E."/>
            <person name="Zhang Y."/>
            <person name="Omidvar V."/>
            <person name="Sperschneider J."/>
            <person name="Schwessinger B."/>
            <person name="Raley C."/>
            <person name="Palmer J.M."/>
            <person name="Garnica D."/>
            <person name="Upadhyaya N."/>
            <person name="Rathjen J."/>
            <person name="Taylor J.M."/>
            <person name="Park R.F."/>
            <person name="Dodds P.N."/>
            <person name="Hirsch C.D."/>
            <person name="Kianian S.F."/>
            <person name="Figueroa M."/>
        </authorList>
    </citation>
    <scope>NUCLEOTIDE SEQUENCE [LARGE SCALE GENOMIC DNA]</scope>
    <source>
        <strain evidence="4">12NC29</strain>
        <strain evidence="3">12SD80</strain>
    </source>
</reference>
<dbReference type="AlphaFoldDB" id="A0A2N5VDE6"/>
<evidence type="ECO:0000313" key="2">
    <source>
        <dbReference type="EMBL" id="PLW30087.1"/>
    </source>
</evidence>
<keyword evidence="5" id="KW-1185">Reference proteome</keyword>
<protein>
    <submittedName>
        <fullName evidence="4">Uncharacterized protein</fullName>
    </submittedName>
</protein>
<dbReference type="Proteomes" id="UP000235388">
    <property type="component" value="Unassembled WGS sequence"/>
</dbReference>
<gene>
    <name evidence="4" type="ORF">PCANC_09409</name>
    <name evidence="1" type="ORF">PCANC_19675</name>
    <name evidence="2" type="ORF">PCANC_23934</name>
    <name evidence="3" type="ORF">PCASD_10123</name>
</gene>
<dbReference type="EMBL" id="PGCJ01000389">
    <property type="protein sequence ID" value="PLW30087.1"/>
    <property type="molecule type" value="Genomic_DNA"/>
</dbReference>
<comment type="caution">
    <text evidence="4">The sequence shown here is derived from an EMBL/GenBank/DDBJ whole genome shotgun (WGS) entry which is preliminary data.</text>
</comment>
<evidence type="ECO:0000313" key="4">
    <source>
        <dbReference type="EMBL" id="PLW48007.1"/>
    </source>
</evidence>
<sequence length="111" mass="12607">MSNHPCQKLGICSPRLKLRLQVRRFTLQVAPRQLTQVTVNSSQNEREFDKLEVTGTAIEGPMSSWSAHQGRQLVSKARRPPAEMRIIGVSSDVARVQDHREMSSPSSYRFM</sequence>
<evidence type="ECO:0000313" key="1">
    <source>
        <dbReference type="EMBL" id="PLW10348.1"/>
    </source>
</evidence>
<accession>A0A2N5VDE6</accession>
<organism evidence="4 5">
    <name type="scientific">Puccinia coronata f. sp. avenae</name>
    <dbReference type="NCBI Taxonomy" id="200324"/>
    <lineage>
        <taxon>Eukaryota</taxon>
        <taxon>Fungi</taxon>
        <taxon>Dikarya</taxon>
        <taxon>Basidiomycota</taxon>
        <taxon>Pucciniomycotina</taxon>
        <taxon>Pucciniomycetes</taxon>
        <taxon>Pucciniales</taxon>
        <taxon>Pucciniaceae</taxon>
        <taxon>Puccinia</taxon>
    </lineage>
</organism>
<evidence type="ECO:0000313" key="3">
    <source>
        <dbReference type="EMBL" id="PLW41202.1"/>
    </source>
</evidence>
<dbReference type="EMBL" id="PGCI01000092">
    <property type="protein sequence ID" value="PLW41202.1"/>
    <property type="molecule type" value="Genomic_DNA"/>
</dbReference>
<proteinExistence type="predicted"/>
<name>A0A2N5VDE6_9BASI</name>
<dbReference type="EMBL" id="PGCJ01000106">
    <property type="protein sequence ID" value="PLW48007.1"/>
    <property type="molecule type" value="Genomic_DNA"/>
</dbReference>